<dbReference type="InterPro" id="IPR001279">
    <property type="entry name" value="Metallo-B-lactamas"/>
</dbReference>
<gene>
    <name evidence="3" type="ORF">V4F39_06325</name>
</gene>
<feature type="chain" id="PRO_5043611831" evidence="1">
    <location>
        <begin position="23"/>
        <end position="337"/>
    </location>
</feature>
<proteinExistence type="predicted"/>
<evidence type="ECO:0000256" key="1">
    <source>
        <dbReference type="SAM" id="SignalP"/>
    </source>
</evidence>
<dbReference type="EMBL" id="JAZIBG010000019">
    <property type="protein sequence ID" value="MEF7613523.1"/>
    <property type="molecule type" value="Genomic_DNA"/>
</dbReference>
<evidence type="ECO:0000259" key="2">
    <source>
        <dbReference type="SMART" id="SM00849"/>
    </source>
</evidence>
<comment type="caution">
    <text evidence="3">The sequence shown here is derived from an EMBL/GenBank/DDBJ whole genome shotgun (WGS) entry which is preliminary data.</text>
</comment>
<dbReference type="SMART" id="SM00849">
    <property type="entry name" value="Lactamase_B"/>
    <property type="match status" value="1"/>
</dbReference>
<keyword evidence="4" id="KW-1185">Reference proteome</keyword>
<dbReference type="InterPro" id="IPR036866">
    <property type="entry name" value="RibonucZ/Hydroxyglut_hydro"/>
</dbReference>
<feature type="domain" description="Metallo-beta-lactamase" evidence="2">
    <location>
        <begin position="96"/>
        <end position="270"/>
    </location>
</feature>
<dbReference type="Pfam" id="PF00753">
    <property type="entry name" value="Lactamase_B"/>
    <property type="match status" value="1"/>
</dbReference>
<dbReference type="SUPFAM" id="SSF56281">
    <property type="entry name" value="Metallo-hydrolase/oxidoreductase"/>
    <property type="match status" value="1"/>
</dbReference>
<dbReference type="Proteomes" id="UP001336250">
    <property type="component" value="Unassembled WGS sequence"/>
</dbReference>
<sequence>MRFHRLAAALAFGAALTGGAAAQTPSIPTFPNAIHADVAEHLNQARIIAGKENRQHFYRACIYSQVYPMYAASAQAPYLMPPIQVFDQVYWVGQGAISAWVVKTSAGLVVIDSLNNASQAQTILVAGMVKLGLNPADIKYVLLTNENADHIGGAKYLQETYGAKVMASAPAWAAMASAAGAPMQDIVLYDGQRSTIGDVTFDFTLTPGVTAGALTAIFPVSDKGTRRMAAFHSGLAIPDSAEGKMTQIDSLAKFATVSQAAGVNVLMSAYGSEDLSVYGHDLLRHRRAFSRAPKSAADFQDPHPYVMAASGQYQRFLQIISECTRVAAARNGQVLPR</sequence>
<keyword evidence="1" id="KW-0732">Signal</keyword>
<evidence type="ECO:0000313" key="3">
    <source>
        <dbReference type="EMBL" id="MEF7613523.1"/>
    </source>
</evidence>
<feature type="signal peptide" evidence="1">
    <location>
        <begin position="1"/>
        <end position="22"/>
    </location>
</feature>
<dbReference type="Gene3D" id="3.60.15.10">
    <property type="entry name" value="Ribonuclease Z/Hydroxyacylglutathione hydrolase-like"/>
    <property type="match status" value="1"/>
</dbReference>
<accession>A0AAW9QAZ0</accession>
<reference evidence="3 4" key="1">
    <citation type="submission" date="2024-02" db="EMBL/GenBank/DDBJ databases">
        <title>Genome sequence of Aquincola sp. MAHUQ-54.</title>
        <authorList>
            <person name="Huq M.A."/>
        </authorList>
    </citation>
    <scope>NUCLEOTIDE SEQUENCE [LARGE SCALE GENOMIC DNA]</scope>
    <source>
        <strain evidence="3 4">MAHUQ-54</strain>
    </source>
</reference>
<name>A0AAW9QAZ0_9BURK</name>
<dbReference type="AlphaFoldDB" id="A0AAW9QAZ0"/>
<evidence type="ECO:0000313" key="4">
    <source>
        <dbReference type="Proteomes" id="UP001336250"/>
    </source>
</evidence>
<protein>
    <submittedName>
        <fullName evidence="3">MBL fold metallo-hydrolase</fullName>
    </submittedName>
</protein>
<organism evidence="3 4">
    <name type="scientific">Aquincola agrisoli</name>
    <dbReference type="NCBI Taxonomy" id="3119538"/>
    <lineage>
        <taxon>Bacteria</taxon>
        <taxon>Pseudomonadati</taxon>
        <taxon>Pseudomonadota</taxon>
        <taxon>Betaproteobacteria</taxon>
        <taxon>Burkholderiales</taxon>
        <taxon>Sphaerotilaceae</taxon>
        <taxon>Aquincola</taxon>
    </lineage>
</organism>